<keyword evidence="2" id="KW-0802">TPR repeat</keyword>
<dbReference type="Pfam" id="PF00515">
    <property type="entry name" value="TPR_1"/>
    <property type="match status" value="1"/>
</dbReference>
<dbReference type="InterPro" id="IPR050498">
    <property type="entry name" value="Ycf3"/>
</dbReference>
<sequence length="492" mass="56401">MYRAIKILTVFLVLILFVFGANPFHAQGAFYEFEEVSLFEGGYDPPEESKRVYSTNFPKSSTRYIWGEVVLKNLLYNKREHEHEIMCRFYDADGNIWGDVSANILIEPGLEYVWVPQGLGWSEAGYWPGGTYEVHVLVDGKVVGKKEFTVFNDIPEVGFEFLKFFESGQVIPEGAGFNYTTRFPKSKTRYVNYLVGVKNLLWNVENQRPLIIGRYFDPEGSLLAEVEASVDIPSAWENADIFHGWGWDEPGNWAEGTYRLEILFGSKKISEKKFTVYNDVPGGKKTAKNMDGLSKGTGGDNSALLINIITKGVGYLEKGEYDRAVSQFNRAVKIDPGYADAYYNRGLAFYRKGEYDRAISDYTKAIELFPRDFDAYFNRGLAYYGKGEYDNAISDYTRVIAINPDDIQAYNNRGYLYYYRGEYDRAVSDYTKAIEMDPGYVDAYYNRGLAFYGKGDHDRAADDYSRVIELNPRDTDAYNNRGLIYYSEEKYD</sequence>
<reference evidence="3" key="1">
    <citation type="journal article" date="2015" name="Nature">
        <title>Complex archaea that bridge the gap between prokaryotes and eukaryotes.</title>
        <authorList>
            <person name="Spang A."/>
            <person name="Saw J.H."/>
            <person name="Jorgensen S.L."/>
            <person name="Zaremba-Niedzwiedzka K."/>
            <person name="Martijn J."/>
            <person name="Lind A.E."/>
            <person name="van Eijk R."/>
            <person name="Schleper C."/>
            <person name="Guy L."/>
            <person name="Ettema T.J."/>
        </authorList>
    </citation>
    <scope>NUCLEOTIDE SEQUENCE</scope>
</reference>
<evidence type="ECO:0000256" key="1">
    <source>
        <dbReference type="ARBA" id="ARBA00022737"/>
    </source>
</evidence>
<evidence type="ECO:0000313" key="3">
    <source>
        <dbReference type="EMBL" id="KKL90199.1"/>
    </source>
</evidence>
<dbReference type="AlphaFoldDB" id="A0A0F9FUS4"/>
<keyword evidence="1" id="KW-0677">Repeat</keyword>
<dbReference type="InterPro" id="IPR019734">
    <property type="entry name" value="TPR_rpt"/>
</dbReference>
<dbReference type="PANTHER" id="PTHR44858">
    <property type="entry name" value="TETRATRICOPEPTIDE REPEAT PROTEIN 6"/>
    <property type="match status" value="1"/>
</dbReference>
<dbReference type="Pfam" id="PF13432">
    <property type="entry name" value="TPR_16"/>
    <property type="match status" value="1"/>
</dbReference>
<protein>
    <submittedName>
        <fullName evidence="3">Uncharacterized protein</fullName>
    </submittedName>
</protein>
<feature type="non-terminal residue" evidence="3">
    <location>
        <position position="492"/>
    </location>
</feature>
<proteinExistence type="predicted"/>
<gene>
    <name evidence="3" type="ORF">LCGC14_1907090</name>
</gene>
<dbReference type="EMBL" id="LAZR01020074">
    <property type="protein sequence ID" value="KKL90199.1"/>
    <property type="molecule type" value="Genomic_DNA"/>
</dbReference>
<organism evidence="3">
    <name type="scientific">marine sediment metagenome</name>
    <dbReference type="NCBI Taxonomy" id="412755"/>
    <lineage>
        <taxon>unclassified sequences</taxon>
        <taxon>metagenomes</taxon>
        <taxon>ecological metagenomes</taxon>
    </lineage>
</organism>
<name>A0A0F9FUS4_9ZZZZ</name>
<dbReference type="Gene3D" id="1.25.40.10">
    <property type="entry name" value="Tetratricopeptide repeat domain"/>
    <property type="match status" value="2"/>
</dbReference>
<dbReference type="PROSITE" id="PS50005">
    <property type="entry name" value="TPR"/>
    <property type="match status" value="5"/>
</dbReference>
<dbReference type="PANTHER" id="PTHR44858:SF1">
    <property type="entry name" value="UDP-N-ACETYLGLUCOSAMINE--PEPTIDE N-ACETYLGLUCOSAMINYLTRANSFERASE SPINDLY-RELATED"/>
    <property type="match status" value="1"/>
</dbReference>
<dbReference type="InterPro" id="IPR011990">
    <property type="entry name" value="TPR-like_helical_dom_sf"/>
</dbReference>
<evidence type="ECO:0000256" key="2">
    <source>
        <dbReference type="ARBA" id="ARBA00022803"/>
    </source>
</evidence>
<comment type="caution">
    <text evidence="3">The sequence shown here is derived from an EMBL/GenBank/DDBJ whole genome shotgun (WGS) entry which is preliminary data.</text>
</comment>
<dbReference type="PROSITE" id="PS50293">
    <property type="entry name" value="TPR_REGION"/>
    <property type="match status" value="4"/>
</dbReference>
<dbReference type="SMART" id="SM00028">
    <property type="entry name" value="TPR"/>
    <property type="match status" value="5"/>
</dbReference>
<dbReference type="SUPFAM" id="SSF48439">
    <property type="entry name" value="Protein prenylyltransferase"/>
    <property type="match status" value="1"/>
</dbReference>
<dbReference type="Pfam" id="PF13414">
    <property type="entry name" value="TPR_11"/>
    <property type="match status" value="1"/>
</dbReference>
<accession>A0A0F9FUS4</accession>